<evidence type="ECO:0000256" key="3">
    <source>
        <dbReference type="SAM" id="Phobius"/>
    </source>
</evidence>
<accession>A0AAN7PF11</accession>
<reference evidence="5" key="1">
    <citation type="submission" date="2023-01" db="EMBL/GenBank/DDBJ databases">
        <title>Key to firefly adult light organ development and bioluminescence: homeobox transcription factors regulate luciferase expression and transportation to peroxisome.</title>
        <authorList>
            <person name="Fu X."/>
        </authorList>
    </citation>
    <scope>NUCLEOTIDE SEQUENCE [LARGE SCALE GENOMIC DNA]</scope>
</reference>
<dbReference type="SMART" id="SM00369">
    <property type="entry name" value="LRR_TYP"/>
    <property type="match status" value="8"/>
</dbReference>
<organism evidence="4 5">
    <name type="scientific">Aquatica leii</name>
    <dbReference type="NCBI Taxonomy" id="1421715"/>
    <lineage>
        <taxon>Eukaryota</taxon>
        <taxon>Metazoa</taxon>
        <taxon>Ecdysozoa</taxon>
        <taxon>Arthropoda</taxon>
        <taxon>Hexapoda</taxon>
        <taxon>Insecta</taxon>
        <taxon>Pterygota</taxon>
        <taxon>Neoptera</taxon>
        <taxon>Endopterygota</taxon>
        <taxon>Coleoptera</taxon>
        <taxon>Polyphaga</taxon>
        <taxon>Elateriformia</taxon>
        <taxon>Elateroidea</taxon>
        <taxon>Lampyridae</taxon>
        <taxon>Luciolinae</taxon>
        <taxon>Aquatica</taxon>
    </lineage>
</organism>
<dbReference type="InterPro" id="IPR032675">
    <property type="entry name" value="LRR_dom_sf"/>
</dbReference>
<dbReference type="PANTHER" id="PTHR24366">
    <property type="entry name" value="IG(IMMUNOGLOBULIN) AND LRR(LEUCINE RICH REPEAT) DOMAINS"/>
    <property type="match status" value="1"/>
</dbReference>
<evidence type="ECO:0000313" key="5">
    <source>
        <dbReference type="Proteomes" id="UP001353858"/>
    </source>
</evidence>
<comment type="caution">
    <text evidence="4">The sequence shown here is derived from an EMBL/GenBank/DDBJ whole genome shotgun (WGS) entry which is preliminary data.</text>
</comment>
<keyword evidence="1" id="KW-0433">Leucine-rich repeat</keyword>
<name>A0AAN7PF11_9COLE</name>
<keyword evidence="3" id="KW-0812">Transmembrane</keyword>
<dbReference type="Gene3D" id="3.80.10.10">
    <property type="entry name" value="Ribonuclease Inhibitor"/>
    <property type="match status" value="2"/>
</dbReference>
<evidence type="ECO:0000256" key="2">
    <source>
        <dbReference type="ARBA" id="ARBA00022737"/>
    </source>
</evidence>
<dbReference type="Pfam" id="PF00560">
    <property type="entry name" value="LRR_1"/>
    <property type="match status" value="1"/>
</dbReference>
<dbReference type="PANTHER" id="PTHR24366:SF170">
    <property type="entry name" value="RE50361P"/>
    <property type="match status" value="1"/>
</dbReference>
<evidence type="ECO:0000313" key="4">
    <source>
        <dbReference type="EMBL" id="KAK4880191.1"/>
    </source>
</evidence>
<evidence type="ECO:0008006" key="6">
    <source>
        <dbReference type="Google" id="ProtNLM"/>
    </source>
</evidence>
<keyword evidence="2" id="KW-0677">Repeat</keyword>
<proteinExistence type="predicted"/>
<keyword evidence="5" id="KW-1185">Reference proteome</keyword>
<dbReference type="Pfam" id="PF13855">
    <property type="entry name" value="LRR_8"/>
    <property type="match status" value="4"/>
</dbReference>
<keyword evidence="3" id="KW-1133">Transmembrane helix</keyword>
<dbReference type="SMART" id="SM00368">
    <property type="entry name" value="LRR_RI"/>
    <property type="match status" value="3"/>
</dbReference>
<protein>
    <recommendedName>
        <fullName evidence="6">Toll-like receptor 2</fullName>
    </recommendedName>
</protein>
<dbReference type="InterPro" id="IPR001611">
    <property type="entry name" value="Leu-rich_rpt"/>
</dbReference>
<dbReference type="SUPFAM" id="SSF52058">
    <property type="entry name" value="L domain-like"/>
    <property type="match status" value="2"/>
</dbReference>
<feature type="transmembrane region" description="Helical" evidence="3">
    <location>
        <begin position="539"/>
        <end position="564"/>
    </location>
</feature>
<dbReference type="Proteomes" id="UP001353858">
    <property type="component" value="Unassembled WGS sequence"/>
</dbReference>
<evidence type="ECO:0000256" key="1">
    <source>
        <dbReference type="ARBA" id="ARBA00022614"/>
    </source>
</evidence>
<sequence>MEDLEKEPLDKIYYRCHKGDDKKECATYELVHKSTYKYFTIRMLLYWHFLSTCFTLIWLCTSTNICPLNCSCTLDSKGRKITSCVEGGMTDSIPVDEMDLGIKVLDINAPENNWNSLTIGPVFQKFKTLEEIRIRRSHLPQIGMHTFWGVPSVKILDLSFNNISVVFDHNFRGLLNLIELHLDDNLIQKVSSGVFKHLTELRILTLERNRLQELVPKMFARLSKLQVLKLSENKLIELLPEAFKDILELRTFECRGCGLSRINTQIYHLLPYLTHLDLGNNTMQFIAYDEFQDLRRIHSIKLDGNMFPVILEKTFINQGELRTLCLARNRLAKITNTAFLNLTKLYELDISYNKLNRVEGVAFQPISESLRKLSVSGNKFSDETLRVIQQTTIKLQHLEVADMGITELSQGLFSDNLRALNLSGNNLTSLEVKALPHQLVDLDISRNKFRGLDEHVVLRLENLNYLSLDNNPWTCDLCNINEIITRLNKSVYFKNSTCASPARLRGRAINLLKREDMSECVESEDFERGDLFIFVEDNLVLLIGGVSLFLFLVACITFVVYSCLQRRVHHIDREQKRNVEREAVFENPSAIFGDKPEISFKFSLDLTERKVSVSTIDEMKKDTQLYSLPNGTGIGI</sequence>
<dbReference type="InterPro" id="IPR003591">
    <property type="entry name" value="Leu-rich_rpt_typical-subtyp"/>
</dbReference>
<dbReference type="EMBL" id="JARPUR010000003">
    <property type="protein sequence ID" value="KAK4880191.1"/>
    <property type="molecule type" value="Genomic_DNA"/>
</dbReference>
<gene>
    <name evidence="4" type="ORF">RN001_008337</name>
</gene>
<dbReference type="AlphaFoldDB" id="A0AAN7PF11"/>
<keyword evidence="3" id="KW-0472">Membrane</keyword>
<dbReference type="PROSITE" id="PS51450">
    <property type="entry name" value="LRR"/>
    <property type="match status" value="3"/>
</dbReference>